<keyword evidence="3 7" id="KW-0028">Amino-acid biosynthesis</keyword>
<comment type="similarity">
    <text evidence="7">Belongs to the shikimate dehydrogenase family.</text>
</comment>
<dbReference type="GO" id="GO:0005829">
    <property type="term" value="C:cytosol"/>
    <property type="evidence" value="ECO:0007669"/>
    <property type="project" value="TreeGrafter"/>
</dbReference>
<feature type="binding site" evidence="7">
    <location>
        <position position="87"/>
    </location>
    <ligand>
        <name>NADP(+)</name>
        <dbReference type="ChEBI" id="CHEBI:58349"/>
    </ligand>
</feature>
<organism evidence="10 11">
    <name type="scientific">Chroogloeocystis siderophila 5.2 s.c.1</name>
    <dbReference type="NCBI Taxonomy" id="247279"/>
    <lineage>
        <taxon>Bacteria</taxon>
        <taxon>Bacillati</taxon>
        <taxon>Cyanobacteriota</taxon>
        <taxon>Cyanophyceae</taxon>
        <taxon>Oscillatoriophycideae</taxon>
        <taxon>Chroococcales</taxon>
        <taxon>Chroococcaceae</taxon>
        <taxon>Chroogloeocystis</taxon>
    </lineage>
</organism>
<dbReference type="SUPFAM" id="SSF51735">
    <property type="entry name" value="NAD(P)-binding Rossmann-fold domains"/>
    <property type="match status" value="1"/>
</dbReference>
<feature type="binding site" evidence="7">
    <location>
        <position position="263"/>
    </location>
    <ligand>
        <name>shikimate</name>
        <dbReference type="ChEBI" id="CHEBI:36208"/>
    </ligand>
</feature>
<dbReference type="GO" id="GO:0008652">
    <property type="term" value="P:amino acid biosynthetic process"/>
    <property type="evidence" value="ECO:0007669"/>
    <property type="project" value="UniProtKB-KW"/>
</dbReference>
<reference evidence="10 11" key="1">
    <citation type="submission" date="2016-11" db="EMBL/GenBank/DDBJ databases">
        <title>Draft Genome Sequences of Nine Cyanobacterial Strains from Diverse Habitats.</title>
        <authorList>
            <person name="Zhu T."/>
            <person name="Hou S."/>
            <person name="Lu X."/>
            <person name="Hess W.R."/>
        </authorList>
    </citation>
    <scope>NUCLEOTIDE SEQUENCE [LARGE SCALE GENOMIC DNA]</scope>
    <source>
        <strain evidence="10 11">5.2 s.c.1</strain>
    </source>
</reference>
<proteinExistence type="inferred from homology"/>
<dbReference type="InterPro" id="IPR022893">
    <property type="entry name" value="Shikimate_DH_fam"/>
</dbReference>
<dbReference type="Pfam" id="PF18317">
    <property type="entry name" value="SDH_C"/>
    <property type="match status" value="1"/>
</dbReference>
<gene>
    <name evidence="7" type="primary">aroE</name>
    <name evidence="10" type="ORF">NIES1031_20985</name>
</gene>
<dbReference type="NCBIfam" id="TIGR00507">
    <property type="entry name" value="aroE"/>
    <property type="match status" value="1"/>
</dbReference>
<dbReference type="GO" id="GO:0019632">
    <property type="term" value="P:shikimate metabolic process"/>
    <property type="evidence" value="ECO:0007669"/>
    <property type="project" value="InterPro"/>
</dbReference>
<sequence>MLSIQVITGKTQLLGVIGHPVEHSLSPVMHNAAIAHLKLDYAYLPLSVKPEALTAAVAGFAAINLKGFNVTIPHKQAILPLLSEISDVAQAVGAVNTVWRQGDTWAGTNTDVVGFLAPLQDINCDWNSAVALILGYGGAARAVVAACAQLGCPTIHVIGRNLQKLQQFYASWHDADISSKLQVHTWDKLPQLIPQATLLVNTTPVGMHPHTEASPLSVAEMMLLSSNAIAYDLIYTPRPTQFLQQAEKQGAMTIDGLEMLVQQGAAALNIWLQQSVPIDIMRQALQQQLIKR</sequence>
<protein>
    <recommendedName>
        <fullName evidence="2 7">Shikimate dehydrogenase (NADP(+))</fullName>
        <shortName evidence="7">SDH</shortName>
        <ecNumber evidence="2 7">1.1.1.25</ecNumber>
    </recommendedName>
</protein>
<comment type="caution">
    <text evidence="7">Lacks conserved residue(s) required for the propagation of feature annotation.</text>
</comment>
<dbReference type="EC" id="1.1.1.25" evidence="2 7"/>
<evidence type="ECO:0000256" key="1">
    <source>
        <dbReference type="ARBA" id="ARBA00004871"/>
    </source>
</evidence>
<evidence type="ECO:0000259" key="8">
    <source>
        <dbReference type="Pfam" id="PF08501"/>
    </source>
</evidence>
<evidence type="ECO:0000256" key="4">
    <source>
        <dbReference type="ARBA" id="ARBA00022857"/>
    </source>
</evidence>
<comment type="pathway">
    <text evidence="1 7">Metabolic intermediate biosynthesis; chorismate biosynthesis; chorismate from D-erythrose 4-phosphate and phosphoenolpyruvate: step 4/7.</text>
</comment>
<dbReference type="PANTHER" id="PTHR21089:SF1">
    <property type="entry name" value="BIFUNCTIONAL 3-DEHYDROQUINATE DEHYDRATASE_SHIKIMATE DEHYDROGENASE, CHLOROPLASTIC"/>
    <property type="match status" value="1"/>
</dbReference>
<evidence type="ECO:0000256" key="3">
    <source>
        <dbReference type="ARBA" id="ARBA00022605"/>
    </source>
</evidence>
<evidence type="ECO:0000313" key="10">
    <source>
        <dbReference type="EMBL" id="OKH21949.1"/>
    </source>
</evidence>
<keyword evidence="6 7" id="KW-0057">Aromatic amino acid biosynthesis</keyword>
<keyword evidence="5 7" id="KW-0560">Oxidoreductase</keyword>
<feature type="active site" description="Proton acceptor" evidence="7">
    <location>
        <position position="75"/>
    </location>
</feature>
<dbReference type="GO" id="GO:0004764">
    <property type="term" value="F:shikimate 3-dehydrogenase (NADP+) activity"/>
    <property type="evidence" value="ECO:0007669"/>
    <property type="project" value="UniProtKB-UniRule"/>
</dbReference>
<dbReference type="InterPro" id="IPR011342">
    <property type="entry name" value="Shikimate_DH"/>
</dbReference>
<dbReference type="AlphaFoldDB" id="A0A1U7HEF3"/>
<evidence type="ECO:0000256" key="6">
    <source>
        <dbReference type="ARBA" id="ARBA00023141"/>
    </source>
</evidence>
<dbReference type="Proteomes" id="UP000185984">
    <property type="component" value="Unassembled WGS sequence"/>
</dbReference>
<dbReference type="HAMAP" id="MF_00222">
    <property type="entry name" value="Shikimate_DH_AroE"/>
    <property type="match status" value="1"/>
</dbReference>
<dbReference type="PANTHER" id="PTHR21089">
    <property type="entry name" value="SHIKIMATE DEHYDROGENASE"/>
    <property type="match status" value="1"/>
</dbReference>
<dbReference type="Pfam" id="PF08501">
    <property type="entry name" value="Shikimate_dh_N"/>
    <property type="match status" value="1"/>
</dbReference>
<feature type="binding site" evidence="7">
    <location>
        <begin position="24"/>
        <end position="26"/>
    </location>
    <ligand>
        <name>shikimate</name>
        <dbReference type="ChEBI" id="CHEBI:36208"/>
    </ligand>
</feature>
<feature type="binding site" evidence="7">
    <location>
        <position position="111"/>
    </location>
    <ligand>
        <name>shikimate</name>
        <dbReference type="ChEBI" id="CHEBI:36208"/>
    </ligand>
</feature>
<feature type="domain" description="SDH C-terminal" evidence="9">
    <location>
        <begin position="256"/>
        <end position="286"/>
    </location>
</feature>
<dbReference type="GO" id="GO:0009423">
    <property type="term" value="P:chorismate biosynthetic process"/>
    <property type="evidence" value="ECO:0007669"/>
    <property type="project" value="UniProtKB-UniRule"/>
</dbReference>
<dbReference type="Gene3D" id="3.40.50.10860">
    <property type="entry name" value="Leucine Dehydrogenase, chain A, domain 1"/>
    <property type="match status" value="1"/>
</dbReference>
<dbReference type="InterPro" id="IPR013708">
    <property type="entry name" value="Shikimate_DH-bd_N"/>
</dbReference>
<dbReference type="STRING" id="247279.NIES1031_20985"/>
<feature type="binding site" evidence="7">
    <location>
        <position position="71"/>
    </location>
    <ligand>
        <name>shikimate</name>
        <dbReference type="ChEBI" id="CHEBI:36208"/>
    </ligand>
</feature>
<keyword evidence="11" id="KW-1185">Reference proteome</keyword>
<name>A0A1U7HEF3_9CHRO</name>
<feature type="binding site" evidence="7">
    <location>
        <position position="233"/>
    </location>
    <ligand>
        <name>NADP(+)</name>
        <dbReference type="ChEBI" id="CHEBI:58349"/>
    </ligand>
</feature>
<comment type="caution">
    <text evidence="10">The sequence shown here is derived from an EMBL/GenBank/DDBJ whole genome shotgun (WGS) entry which is preliminary data.</text>
</comment>
<dbReference type="InterPro" id="IPR036291">
    <property type="entry name" value="NAD(P)-bd_dom_sf"/>
</dbReference>
<feature type="binding site" evidence="7">
    <location>
        <position position="96"/>
    </location>
    <ligand>
        <name>shikimate</name>
        <dbReference type="ChEBI" id="CHEBI:36208"/>
    </ligand>
</feature>
<dbReference type="CDD" id="cd01065">
    <property type="entry name" value="NAD_bind_Shikimate_DH"/>
    <property type="match status" value="1"/>
</dbReference>
<feature type="binding site" evidence="7">
    <location>
        <position position="235"/>
    </location>
    <ligand>
        <name>shikimate</name>
        <dbReference type="ChEBI" id="CHEBI:36208"/>
    </ligand>
</feature>
<comment type="catalytic activity">
    <reaction evidence="7">
        <text>shikimate + NADP(+) = 3-dehydroshikimate + NADPH + H(+)</text>
        <dbReference type="Rhea" id="RHEA:17737"/>
        <dbReference type="ChEBI" id="CHEBI:15378"/>
        <dbReference type="ChEBI" id="CHEBI:16630"/>
        <dbReference type="ChEBI" id="CHEBI:36208"/>
        <dbReference type="ChEBI" id="CHEBI:57783"/>
        <dbReference type="ChEBI" id="CHEBI:58349"/>
        <dbReference type="EC" id="1.1.1.25"/>
    </reaction>
</comment>
<feature type="binding site" evidence="7">
    <location>
        <position position="256"/>
    </location>
    <ligand>
        <name>NADP(+)</name>
        <dbReference type="ChEBI" id="CHEBI:58349"/>
    </ligand>
</feature>
<dbReference type="EMBL" id="MRCC01000023">
    <property type="protein sequence ID" value="OKH21949.1"/>
    <property type="molecule type" value="Genomic_DNA"/>
</dbReference>
<evidence type="ECO:0000259" key="9">
    <source>
        <dbReference type="Pfam" id="PF18317"/>
    </source>
</evidence>
<evidence type="ECO:0000256" key="5">
    <source>
        <dbReference type="ARBA" id="ARBA00023002"/>
    </source>
</evidence>
<dbReference type="InterPro" id="IPR046346">
    <property type="entry name" value="Aminoacid_DH-like_N_sf"/>
</dbReference>
<dbReference type="SUPFAM" id="SSF53223">
    <property type="entry name" value="Aminoacid dehydrogenase-like, N-terminal domain"/>
    <property type="match status" value="1"/>
</dbReference>
<evidence type="ECO:0000256" key="2">
    <source>
        <dbReference type="ARBA" id="ARBA00012962"/>
    </source>
</evidence>
<feature type="domain" description="Shikimate dehydrogenase substrate binding N-terminal" evidence="8">
    <location>
        <begin position="16"/>
        <end position="98"/>
    </location>
</feature>
<dbReference type="InterPro" id="IPR041121">
    <property type="entry name" value="SDH_C"/>
</dbReference>
<dbReference type="GO" id="GO:0009073">
    <property type="term" value="P:aromatic amino acid family biosynthetic process"/>
    <property type="evidence" value="ECO:0007669"/>
    <property type="project" value="UniProtKB-KW"/>
</dbReference>
<dbReference type="NCBIfam" id="NF001314">
    <property type="entry name" value="PRK00258.2-2"/>
    <property type="match status" value="1"/>
</dbReference>
<keyword evidence="4 7" id="KW-0521">NADP</keyword>
<comment type="subunit">
    <text evidence="7">Homodimer.</text>
</comment>
<evidence type="ECO:0000313" key="11">
    <source>
        <dbReference type="Proteomes" id="UP000185984"/>
    </source>
</evidence>
<accession>A0A1U7HEF3</accession>
<dbReference type="UniPathway" id="UPA00053">
    <property type="reaction ID" value="UER00087"/>
</dbReference>
<comment type="function">
    <text evidence="7">Involved in the biosynthesis of the chorismate, which leads to the biosynthesis of aromatic amino acids. Catalyzes the reversible NADPH linked reduction of 3-dehydroshikimate (DHSA) to yield shikimate (SA).</text>
</comment>
<dbReference type="GO" id="GO:0050661">
    <property type="term" value="F:NADP binding"/>
    <property type="evidence" value="ECO:0007669"/>
    <property type="project" value="InterPro"/>
</dbReference>
<feature type="binding site" evidence="7">
    <location>
        <begin position="135"/>
        <end position="139"/>
    </location>
    <ligand>
        <name>NADP(+)</name>
        <dbReference type="ChEBI" id="CHEBI:58349"/>
    </ligand>
</feature>
<evidence type="ECO:0000256" key="7">
    <source>
        <dbReference type="HAMAP-Rule" id="MF_00222"/>
    </source>
</evidence>
<dbReference type="Gene3D" id="3.40.50.720">
    <property type="entry name" value="NAD(P)-binding Rossmann-like Domain"/>
    <property type="match status" value="1"/>
</dbReference>